<keyword evidence="4 6" id="KW-1133">Transmembrane helix</keyword>
<dbReference type="PANTHER" id="PTHR30482:SF17">
    <property type="entry name" value="ABC TRANSPORTER ATP-BINDING PROTEIN"/>
    <property type="match status" value="1"/>
</dbReference>
<evidence type="ECO:0000256" key="3">
    <source>
        <dbReference type="ARBA" id="ARBA00022692"/>
    </source>
</evidence>
<dbReference type="PANTHER" id="PTHR30482">
    <property type="entry name" value="HIGH-AFFINITY BRANCHED-CHAIN AMINO ACID TRANSPORT SYSTEM PERMEASE"/>
    <property type="match status" value="1"/>
</dbReference>
<evidence type="ECO:0000256" key="6">
    <source>
        <dbReference type="SAM" id="Phobius"/>
    </source>
</evidence>
<evidence type="ECO:0000256" key="1">
    <source>
        <dbReference type="ARBA" id="ARBA00004651"/>
    </source>
</evidence>
<dbReference type="InterPro" id="IPR001851">
    <property type="entry name" value="ABC_transp_permease"/>
</dbReference>
<feature type="transmembrane region" description="Helical" evidence="6">
    <location>
        <begin position="151"/>
        <end position="175"/>
    </location>
</feature>
<dbReference type="EMBL" id="JBHSRS010000083">
    <property type="protein sequence ID" value="MFC6283659.1"/>
    <property type="molecule type" value="Genomic_DNA"/>
</dbReference>
<feature type="transmembrane region" description="Helical" evidence="6">
    <location>
        <begin position="61"/>
        <end position="81"/>
    </location>
</feature>
<keyword evidence="3 6" id="KW-0812">Transmembrane</keyword>
<evidence type="ECO:0000313" key="7">
    <source>
        <dbReference type="EMBL" id="MFC6283659.1"/>
    </source>
</evidence>
<dbReference type="CDD" id="cd06581">
    <property type="entry name" value="TM_PBP1_LivM_like"/>
    <property type="match status" value="1"/>
</dbReference>
<evidence type="ECO:0000256" key="5">
    <source>
        <dbReference type="ARBA" id="ARBA00023136"/>
    </source>
</evidence>
<evidence type="ECO:0000256" key="4">
    <source>
        <dbReference type="ARBA" id="ARBA00022989"/>
    </source>
</evidence>
<reference evidence="8" key="1">
    <citation type="journal article" date="2019" name="Int. J. Syst. Evol. Microbiol.">
        <title>The Global Catalogue of Microorganisms (GCM) 10K type strain sequencing project: providing services to taxonomists for standard genome sequencing and annotation.</title>
        <authorList>
            <consortium name="The Broad Institute Genomics Platform"/>
            <consortium name="The Broad Institute Genome Sequencing Center for Infectious Disease"/>
            <person name="Wu L."/>
            <person name="Ma J."/>
        </authorList>
    </citation>
    <scope>NUCLEOTIDE SEQUENCE [LARGE SCALE GENOMIC DNA]</scope>
    <source>
        <strain evidence="8">CCUG 39402</strain>
    </source>
</reference>
<keyword evidence="5 6" id="KW-0472">Membrane</keyword>
<dbReference type="InterPro" id="IPR043428">
    <property type="entry name" value="LivM-like"/>
</dbReference>
<evidence type="ECO:0000313" key="8">
    <source>
        <dbReference type="Proteomes" id="UP001596270"/>
    </source>
</evidence>
<accession>A0ABW1U1E6</accession>
<feature type="transmembrane region" description="Helical" evidence="6">
    <location>
        <begin position="284"/>
        <end position="303"/>
    </location>
</feature>
<organism evidence="7 8">
    <name type="scientific">Polaromonas aquatica</name>
    <dbReference type="NCBI Taxonomy" id="332657"/>
    <lineage>
        <taxon>Bacteria</taxon>
        <taxon>Pseudomonadati</taxon>
        <taxon>Pseudomonadota</taxon>
        <taxon>Betaproteobacteria</taxon>
        <taxon>Burkholderiales</taxon>
        <taxon>Comamonadaceae</taxon>
        <taxon>Polaromonas</taxon>
    </lineage>
</organism>
<evidence type="ECO:0000256" key="2">
    <source>
        <dbReference type="ARBA" id="ARBA00022475"/>
    </source>
</evidence>
<name>A0ABW1U1E6_9BURK</name>
<feature type="transmembrane region" description="Helical" evidence="6">
    <location>
        <begin position="87"/>
        <end position="107"/>
    </location>
</feature>
<feature type="transmembrane region" description="Helical" evidence="6">
    <location>
        <begin position="35"/>
        <end position="54"/>
    </location>
</feature>
<keyword evidence="2" id="KW-1003">Cell membrane</keyword>
<sequence>MMRNKFSSWFVAIVTLLLLVAPVYAGFAGEPFALTFVSRILIFALAAISLNLILGYGGMVSFGHALYMGLGAYVVGVLAQHDVTNGWVQLGVTLAACAVIGLITGAVSLRTSGIAFIMITLAFAQMFYYLFVSLKQYGGDDGLPISARSEFGLFSLGSPVVLYYVALALVLVALVGTKRLVDARFGMVLRGCRINERRMKAMGFPTLRYKLSAYVLSSMLCGLAGLLYANLTGFASPAYLAWTVSGELIIMVVLGGMGTVFGPLVGAITLLVSEEILKAMTDHWPMILGPLIVLVVLTARRGLYGYLLDWDAWRERRGLAAAELLSTKERS</sequence>
<dbReference type="Proteomes" id="UP001596270">
    <property type="component" value="Unassembled WGS sequence"/>
</dbReference>
<gene>
    <name evidence="7" type="ORF">ACFQND_20725</name>
</gene>
<feature type="transmembrane region" description="Helical" evidence="6">
    <location>
        <begin position="248"/>
        <end position="272"/>
    </location>
</feature>
<comment type="subcellular location">
    <subcellularLocation>
        <location evidence="1">Cell membrane</location>
        <topology evidence="1">Multi-pass membrane protein</topology>
    </subcellularLocation>
</comment>
<feature type="transmembrane region" description="Helical" evidence="6">
    <location>
        <begin position="114"/>
        <end position="131"/>
    </location>
</feature>
<comment type="caution">
    <text evidence="7">The sequence shown here is derived from an EMBL/GenBank/DDBJ whole genome shotgun (WGS) entry which is preliminary data.</text>
</comment>
<keyword evidence="8" id="KW-1185">Reference proteome</keyword>
<dbReference type="Pfam" id="PF02653">
    <property type="entry name" value="BPD_transp_2"/>
    <property type="match status" value="1"/>
</dbReference>
<feature type="transmembrane region" description="Helical" evidence="6">
    <location>
        <begin position="207"/>
        <end position="228"/>
    </location>
</feature>
<protein>
    <submittedName>
        <fullName evidence="7">Branched-chain amino acid ABC transporter permease</fullName>
    </submittedName>
</protein>
<proteinExistence type="predicted"/>